<keyword evidence="10 17" id="KW-0762">Sugar transport</keyword>
<keyword evidence="13 17" id="KW-0479">Metal-binding</keyword>
<evidence type="ECO:0000259" key="20">
    <source>
        <dbReference type="Pfam" id="PF05524"/>
    </source>
</evidence>
<evidence type="ECO:0000256" key="1">
    <source>
        <dbReference type="ARBA" id="ARBA00000683"/>
    </source>
</evidence>
<evidence type="ECO:0000256" key="3">
    <source>
        <dbReference type="ARBA" id="ARBA00002728"/>
    </source>
</evidence>
<evidence type="ECO:0000259" key="19">
    <source>
        <dbReference type="Pfam" id="PF02896"/>
    </source>
</evidence>
<comment type="similarity">
    <text evidence="5 17">Belongs to the PEP-utilizing enzyme family.</text>
</comment>
<proteinExistence type="inferred from homology"/>
<evidence type="ECO:0000256" key="4">
    <source>
        <dbReference type="ARBA" id="ARBA00004496"/>
    </source>
</evidence>
<dbReference type="NCBIfam" id="TIGR01417">
    <property type="entry name" value="PTS_I_fam"/>
    <property type="match status" value="1"/>
</dbReference>
<dbReference type="Proteomes" id="UP000054526">
    <property type="component" value="Unassembled WGS sequence"/>
</dbReference>
<comment type="cofactor">
    <cofactor evidence="2 17">
        <name>Mg(2+)</name>
        <dbReference type="ChEBI" id="CHEBI:18420"/>
    </cofactor>
</comment>
<comment type="subcellular location">
    <subcellularLocation>
        <location evidence="4 17">Cytoplasm</location>
    </subcellularLocation>
</comment>
<dbReference type="EMBL" id="JXAL01000001">
    <property type="protein sequence ID" value="KIL37642.1"/>
    <property type="molecule type" value="Genomic_DNA"/>
</dbReference>
<comment type="function">
    <text evidence="3 17">General (non sugar-specific) component of the phosphoenolpyruvate-dependent sugar phosphotransferase system (sugar PTS). This major carbohydrate active-transport system catalyzes the phosphorylation of incoming sugar substrates concomitantly with their translocation across the cell membrane. Enzyme I transfers the phosphoryl group from phosphoenolpyruvate (PEP) to the phosphoryl carrier protein (HPr).</text>
</comment>
<keyword evidence="11 17" id="KW-0808">Transferase</keyword>
<keyword evidence="15 17" id="KW-0460">Magnesium</keyword>
<evidence type="ECO:0000259" key="18">
    <source>
        <dbReference type="Pfam" id="PF00391"/>
    </source>
</evidence>
<evidence type="ECO:0000256" key="11">
    <source>
        <dbReference type="ARBA" id="ARBA00022679"/>
    </source>
</evidence>
<dbReference type="Gene3D" id="3.50.30.10">
    <property type="entry name" value="Phosphohistidine domain"/>
    <property type="match status" value="1"/>
</dbReference>
<dbReference type="InterPro" id="IPR050499">
    <property type="entry name" value="PEP-utilizing_PTS_enzyme"/>
</dbReference>
<comment type="catalytic activity">
    <reaction evidence="1 17">
        <text>L-histidyl-[protein] + phosphoenolpyruvate = N(pros)-phospho-L-histidyl-[protein] + pyruvate</text>
        <dbReference type="Rhea" id="RHEA:23880"/>
        <dbReference type="Rhea" id="RHEA-COMP:9745"/>
        <dbReference type="Rhea" id="RHEA-COMP:9746"/>
        <dbReference type="ChEBI" id="CHEBI:15361"/>
        <dbReference type="ChEBI" id="CHEBI:29979"/>
        <dbReference type="ChEBI" id="CHEBI:58702"/>
        <dbReference type="ChEBI" id="CHEBI:64837"/>
        <dbReference type="EC" id="2.7.3.9"/>
    </reaction>
</comment>
<accession>A0ABR5A9R5</accession>
<keyword evidence="8 17" id="KW-0813">Transport</keyword>
<keyword evidence="9 17" id="KW-0963">Cytoplasm</keyword>
<dbReference type="EC" id="2.7.3.9" evidence="6 17"/>
<evidence type="ECO:0000256" key="10">
    <source>
        <dbReference type="ARBA" id="ARBA00022597"/>
    </source>
</evidence>
<dbReference type="InterPro" id="IPR008279">
    <property type="entry name" value="PEP-util_enz_mobile_dom"/>
</dbReference>
<dbReference type="Gene3D" id="1.10.274.10">
    <property type="entry name" value="PtsI, HPr-binding domain"/>
    <property type="match status" value="1"/>
</dbReference>
<evidence type="ECO:0000256" key="15">
    <source>
        <dbReference type="ARBA" id="ARBA00022842"/>
    </source>
</evidence>
<organism evidence="21 22">
    <name type="scientific">Cohnella kolymensis</name>
    <dbReference type="NCBI Taxonomy" id="1590652"/>
    <lineage>
        <taxon>Bacteria</taxon>
        <taxon>Bacillati</taxon>
        <taxon>Bacillota</taxon>
        <taxon>Bacilli</taxon>
        <taxon>Bacillales</taxon>
        <taxon>Paenibacillaceae</taxon>
        <taxon>Cohnella</taxon>
    </lineage>
</organism>
<dbReference type="InterPro" id="IPR036618">
    <property type="entry name" value="PtsI_HPr-bd_sf"/>
</dbReference>
<dbReference type="InterPro" id="IPR018274">
    <property type="entry name" value="PEP_util_AS"/>
</dbReference>
<evidence type="ECO:0000256" key="7">
    <source>
        <dbReference type="ARBA" id="ARBA00016544"/>
    </source>
</evidence>
<evidence type="ECO:0000256" key="5">
    <source>
        <dbReference type="ARBA" id="ARBA00007837"/>
    </source>
</evidence>
<dbReference type="SUPFAM" id="SSF47831">
    <property type="entry name" value="Enzyme I of the PEP:sugar phosphotransferase system HPr-binding (sub)domain"/>
    <property type="match status" value="1"/>
</dbReference>
<dbReference type="InterPro" id="IPR024692">
    <property type="entry name" value="PTS_EI"/>
</dbReference>
<dbReference type="Pfam" id="PF00391">
    <property type="entry name" value="PEP-utilizers"/>
    <property type="match status" value="1"/>
</dbReference>
<feature type="domain" description="PEP-utilising enzyme mobile" evidence="18">
    <location>
        <begin position="146"/>
        <end position="219"/>
    </location>
</feature>
<evidence type="ECO:0000256" key="16">
    <source>
        <dbReference type="ARBA" id="ARBA00033235"/>
    </source>
</evidence>
<evidence type="ECO:0000256" key="13">
    <source>
        <dbReference type="ARBA" id="ARBA00022723"/>
    </source>
</evidence>
<dbReference type="InterPro" id="IPR006318">
    <property type="entry name" value="PTS_EI-like"/>
</dbReference>
<dbReference type="InterPro" id="IPR000121">
    <property type="entry name" value="PEP_util_C"/>
</dbReference>
<feature type="domain" description="PEP-utilising enzyme C-terminal" evidence="19">
    <location>
        <begin position="248"/>
        <end position="534"/>
    </location>
</feature>
<dbReference type="PRINTS" id="PR01736">
    <property type="entry name" value="PHPHTRNFRASE"/>
</dbReference>
<dbReference type="Pfam" id="PF05524">
    <property type="entry name" value="PEP-utilisers_N"/>
    <property type="match status" value="1"/>
</dbReference>
<evidence type="ECO:0000313" key="21">
    <source>
        <dbReference type="EMBL" id="KIL37642.1"/>
    </source>
</evidence>
<comment type="caution">
    <text evidence="21">The sequence shown here is derived from an EMBL/GenBank/DDBJ whole genome shotgun (WGS) entry which is preliminary data.</text>
</comment>
<feature type="domain" description="Phosphotransferase system enzyme I N-terminal" evidence="20">
    <location>
        <begin position="5"/>
        <end position="122"/>
    </location>
</feature>
<dbReference type="SUPFAM" id="SSF51621">
    <property type="entry name" value="Phosphoenolpyruvate/pyruvate domain"/>
    <property type="match status" value="1"/>
</dbReference>
<dbReference type="InterPro" id="IPR008731">
    <property type="entry name" value="PTS_EIN"/>
</dbReference>
<reference evidence="21 22" key="1">
    <citation type="submission" date="2014-12" db="EMBL/GenBank/DDBJ databases">
        <title>Draft genome sequence of Cohnella kolymensis strain B-2846.</title>
        <authorList>
            <person name="Karlyshev A.V."/>
            <person name="Kudryashova E.B."/>
        </authorList>
    </citation>
    <scope>NUCLEOTIDE SEQUENCE [LARGE SCALE GENOMIC DNA]</scope>
    <source>
        <strain evidence="21 22">VKM B-2846</strain>
    </source>
</reference>
<evidence type="ECO:0000256" key="12">
    <source>
        <dbReference type="ARBA" id="ARBA00022683"/>
    </source>
</evidence>
<sequence>MLTFQGVGISHGIVLGKAFFLRNSRLSSKTSNESLPPRKLEDILEQTKQKLRHMAAQTEYTMGRDEASIFEMHQLILEDEYLIEQIKGLQNKGLSLNDSIEQAFQDLASQFGELSDEYMRERSADFQNLSQIMLNVIEGSMEQMEFPSDTILLTDELYPSDIIYLQQKQVAAVVSGKGGSNGHAAILVRSLGLPAVLGLGDGIHKIEHGAQIIVDGASGVVIVEPDDQTRQSLDEQSASYNRKMNAAKLFRTRKACMRDGTPFSLLANASKADDAHDIGAYELDGIGLFRTEYLFYGRNDLPSEDFQFEYFKQVLQTAGQKPVTFRTFDIGGDKPVPQLTMRDETNPYLGLRGIRLSLYYADVFRTHLRALMRASPYGRMEIMFPFICELQEVVRAKSLLDDVIRELELEGHPYRSDIPVGIMVELPSAAIQIESLIGHCDFVSIGTNDLTQYTLGVDRTNPLVAHLYCEDHPAVLQLIARVASAGRDYQVPVSVCGEMAGNPRFTTFFAGLGITKLSISAARSSAIKEALSQTTFDECQRIAAQVLANGALA</sequence>
<gene>
    <name evidence="21" type="ORF">SD71_03325</name>
</gene>
<dbReference type="PROSITE" id="PS00742">
    <property type="entry name" value="PEP_ENZYMES_2"/>
    <property type="match status" value="1"/>
</dbReference>
<dbReference type="SUPFAM" id="SSF52009">
    <property type="entry name" value="Phosphohistidine domain"/>
    <property type="match status" value="1"/>
</dbReference>
<keyword evidence="12 17" id="KW-0598">Phosphotransferase system</keyword>
<evidence type="ECO:0000256" key="14">
    <source>
        <dbReference type="ARBA" id="ARBA00022777"/>
    </source>
</evidence>
<dbReference type="InterPro" id="IPR015813">
    <property type="entry name" value="Pyrv/PenolPyrv_kinase-like_dom"/>
</dbReference>
<evidence type="ECO:0000256" key="17">
    <source>
        <dbReference type="PIRNR" id="PIRNR000732"/>
    </source>
</evidence>
<name>A0ABR5A9R5_9BACL</name>
<dbReference type="Pfam" id="PF02896">
    <property type="entry name" value="PEP-utilizers_C"/>
    <property type="match status" value="1"/>
</dbReference>
<dbReference type="PIRSF" id="PIRSF000732">
    <property type="entry name" value="PTS_enzyme_I"/>
    <property type="match status" value="1"/>
</dbReference>
<dbReference type="PANTHER" id="PTHR46244:SF3">
    <property type="entry name" value="PHOSPHOENOLPYRUVATE-PROTEIN PHOSPHOTRANSFERASE"/>
    <property type="match status" value="1"/>
</dbReference>
<dbReference type="PANTHER" id="PTHR46244">
    <property type="entry name" value="PHOSPHOENOLPYRUVATE-PROTEIN PHOSPHOTRANSFERASE"/>
    <property type="match status" value="1"/>
</dbReference>
<dbReference type="InterPro" id="IPR040442">
    <property type="entry name" value="Pyrv_kinase-like_dom_sf"/>
</dbReference>
<protein>
    <recommendedName>
        <fullName evidence="7 17">Phosphoenolpyruvate-protein phosphotransferase</fullName>
        <ecNumber evidence="6 17">2.7.3.9</ecNumber>
    </recommendedName>
    <alternativeName>
        <fullName evidence="16 17">Phosphotransferase system, enzyme I</fullName>
    </alternativeName>
</protein>
<keyword evidence="14 17" id="KW-0418">Kinase</keyword>
<evidence type="ECO:0000313" key="22">
    <source>
        <dbReference type="Proteomes" id="UP000054526"/>
    </source>
</evidence>
<evidence type="ECO:0000256" key="8">
    <source>
        <dbReference type="ARBA" id="ARBA00022448"/>
    </source>
</evidence>
<dbReference type="PROSITE" id="PS00370">
    <property type="entry name" value="PEP_ENZYMES_PHOS_SITE"/>
    <property type="match status" value="1"/>
</dbReference>
<evidence type="ECO:0000256" key="6">
    <source>
        <dbReference type="ARBA" id="ARBA00012232"/>
    </source>
</evidence>
<evidence type="ECO:0000256" key="9">
    <source>
        <dbReference type="ARBA" id="ARBA00022490"/>
    </source>
</evidence>
<dbReference type="InterPro" id="IPR036637">
    <property type="entry name" value="Phosphohistidine_dom_sf"/>
</dbReference>
<keyword evidence="22" id="KW-1185">Reference proteome</keyword>
<evidence type="ECO:0000256" key="2">
    <source>
        <dbReference type="ARBA" id="ARBA00001946"/>
    </source>
</evidence>
<dbReference type="InterPro" id="IPR023151">
    <property type="entry name" value="PEP_util_CS"/>
</dbReference>
<dbReference type="Gene3D" id="3.20.20.60">
    <property type="entry name" value="Phosphoenolpyruvate-binding domains"/>
    <property type="match status" value="1"/>
</dbReference>
<dbReference type="RefSeq" id="WP_041059382.1">
    <property type="nucleotide sequence ID" value="NZ_JXAL01000001.1"/>
</dbReference>